<protein>
    <submittedName>
        <fullName evidence="2">Pyridoxamine 5'-phosphate oxidase family protein</fullName>
    </submittedName>
</protein>
<evidence type="ECO:0000313" key="2">
    <source>
        <dbReference type="EMBL" id="NHN31813.1"/>
    </source>
</evidence>
<name>A0ABX0JAK8_9BACL</name>
<dbReference type="EMBL" id="JAAOIW010000006">
    <property type="protein sequence ID" value="NHN31813.1"/>
    <property type="molecule type" value="Genomic_DNA"/>
</dbReference>
<comment type="caution">
    <text evidence="2">The sequence shown here is derived from an EMBL/GenBank/DDBJ whole genome shotgun (WGS) entry which is preliminary data.</text>
</comment>
<dbReference type="SUPFAM" id="SSF50475">
    <property type="entry name" value="FMN-binding split barrel"/>
    <property type="match status" value="1"/>
</dbReference>
<reference evidence="2" key="1">
    <citation type="submission" date="2020-03" db="EMBL/GenBank/DDBJ databases">
        <title>Draft sequencing of Paenibacilllus sp. S3N08.</title>
        <authorList>
            <person name="Kim D.-U."/>
        </authorList>
    </citation>
    <scope>NUCLEOTIDE SEQUENCE</scope>
    <source>
        <strain evidence="2">S3N08</strain>
    </source>
</reference>
<sequence length="162" mass="18361">MAKFFTEFNEGHLSFIQEQKMFFVGTAPLSGGNVNVSPKGYHTLRVLNPNQVIYADYNGSGNETATHLSENQRITFMWCSFANSPLILRGYGKGIVITKDHDTFAEYLHLHFPDLDARVIRQLFVVDIESVQTSCGFGVPIMSFVEERDTLIKSSERKYITI</sequence>
<dbReference type="PANTHER" id="PTHR39336">
    <property type="entry name" value="PYRIDOXAMINE PHOSPHATE OXIDASE FAMILY PROTEIN (AFU_ORTHOLOGUE AFUA_6G11440)"/>
    <property type="match status" value="1"/>
</dbReference>
<dbReference type="Gene3D" id="2.30.110.10">
    <property type="entry name" value="Electron Transport, Fmn-binding Protein, Chain A"/>
    <property type="match status" value="1"/>
</dbReference>
<feature type="domain" description="Pyridoxamine 5'-phosphate oxidase N-terminal" evidence="1">
    <location>
        <begin position="12"/>
        <end position="135"/>
    </location>
</feature>
<evidence type="ECO:0000259" key="1">
    <source>
        <dbReference type="Pfam" id="PF01243"/>
    </source>
</evidence>
<dbReference type="Pfam" id="PF01243">
    <property type="entry name" value="PNPOx_N"/>
    <property type="match status" value="1"/>
</dbReference>
<evidence type="ECO:0000313" key="3">
    <source>
        <dbReference type="Proteomes" id="UP001165962"/>
    </source>
</evidence>
<dbReference type="InterPro" id="IPR012349">
    <property type="entry name" value="Split_barrel_FMN-bd"/>
</dbReference>
<dbReference type="Proteomes" id="UP001165962">
    <property type="component" value="Unassembled WGS sequence"/>
</dbReference>
<proteinExistence type="predicted"/>
<dbReference type="PANTHER" id="PTHR39336:SF1">
    <property type="entry name" value="PYRIDOXAMINE PHOSPHATE OXIDASE FAMILY PROTEIN (AFU_ORTHOLOGUE AFUA_6G11440)"/>
    <property type="match status" value="1"/>
</dbReference>
<organism evidence="2 3">
    <name type="scientific">Paenibacillus agricola</name>
    <dbReference type="NCBI Taxonomy" id="2716264"/>
    <lineage>
        <taxon>Bacteria</taxon>
        <taxon>Bacillati</taxon>
        <taxon>Bacillota</taxon>
        <taxon>Bacilli</taxon>
        <taxon>Bacillales</taxon>
        <taxon>Paenibacillaceae</taxon>
        <taxon>Paenibacillus</taxon>
    </lineage>
</organism>
<keyword evidence="3" id="KW-1185">Reference proteome</keyword>
<gene>
    <name evidence="2" type="ORF">G9U52_18415</name>
</gene>
<dbReference type="RefSeq" id="WP_166152099.1">
    <property type="nucleotide sequence ID" value="NZ_JAAOIW010000006.1"/>
</dbReference>
<accession>A0ABX0JAK8</accession>
<dbReference type="InterPro" id="IPR011576">
    <property type="entry name" value="Pyridox_Oxase_N"/>
</dbReference>